<evidence type="ECO:0000313" key="10">
    <source>
        <dbReference type="Proteomes" id="UP000298180"/>
    </source>
</evidence>
<dbReference type="Gene3D" id="3.90.380.10">
    <property type="entry name" value="Naphthalene 1,2-dioxygenase Alpha Subunit, Chain A, domain 1"/>
    <property type="match status" value="1"/>
</dbReference>
<keyword evidence="10" id="KW-1185">Reference proteome</keyword>
<dbReference type="GO" id="GO:0051537">
    <property type="term" value="F:2 iron, 2 sulfur cluster binding"/>
    <property type="evidence" value="ECO:0007669"/>
    <property type="project" value="UniProtKB-KW"/>
</dbReference>
<accession>A0A4Z0C4C0</accession>
<proteinExistence type="inferred from homology"/>
<dbReference type="Pfam" id="PF00848">
    <property type="entry name" value="Ring_hydroxyl_A"/>
    <property type="match status" value="1"/>
</dbReference>
<dbReference type="SUPFAM" id="SSF55961">
    <property type="entry name" value="Bet v1-like"/>
    <property type="match status" value="1"/>
</dbReference>
<organism evidence="9 10">
    <name type="scientific">Ramlibacter henchirensis</name>
    <dbReference type="NCBI Taxonomy" id="204072"/>
    <lineage>
        <taxon>Bacteria</taxon>
        <taxon>Pseudomonadati</taxon>
        <taxon>Pseudomonadota</taxon>
        <taxon>Betaproteobacteria</taxon>
        <taxon>Burkholderiales</taxon>
        <taxon>Comamonadaceae</taxon>
        <taxon>Ramlibacter</taxon>
    </lineage>
</organism>
<dbReference type="PROSITE" id="PS51296">
    <property type="entry name" value="RIESKE"/>
    <property type="match status" value="1"/>
</dbReference>
<evidence type="ECO:0000256" key="3">
    <source>
        <dbReference type="ARBA" id="ARBA00022723"/>
    </source>
</evidence>
<evidence type="ECO:0000313" key="9">
    <source>
        <dbReference type="EMBL" id="TFZ05724.1"/>
    </source>
</evidence>
<dbReference type="Proteomes" id="UP000298180">
    <property type="component" value="Unassembled WGS sequence"/>
</dbReference>
<dbReference type="PANTHER" id="PTHR43756:SF1">
    <property type="entry name" value="3-PHENYLPROPIONATE_CINNAMIC ACID DIOXYGENASE SUBUNIT ALPHA"/>
    <property type="match status" value="1"/>
</dbReference>
<dbReference type="GO" id="GO:0005506">
    <property type="term" value="F:iron ion binding"/>
    <property type="evidence" value="ECO:0007669"/>
    <property type="project" value="InterPro"/>
</dbReference>
<dbReference type="AlphaFoldDB" id="A0A4Z0C4C0"/>
<dbReference type="PRINTS" id="PR00090">
    <property type="entry name" value="RNGDIOXGNASE"/>
</dbReference>
<dbReference type="Gene3D" id="2.102.10.10">
    <property type="entry name" value="Rieske [2Fe-2S] iron-sulphur domain"/>
    <property type="match status" value="1"/>
</dbReference>
<dbReference type="RefSeq" id="WP_135261806.1">
    <property type="nucleotide sequence ID" value="NZ_SMLM01000001.1"/>
</dbReference>
<feature type="region of interest" description="Disordered" evidence="7">
    <location>
        <begin position="1"/>
        <end position="25"/>
    </location>
</feature>
<dbReference type="EMBL" id="SMLM01000001">
    <property type="protein sequence ID" value="TFZ05724.1"/>
    <property type="molecule type" value="Genomic_DNA"/>
</dbReference>
<dbReference type="InterPro" id="IPR036922">
    <property type="entry name" value="Rieske_2Fe-2S_sf"/>
</dbReference>
<evidence type="ECO:0000256" key="4">
    <source>
        <dbReference type="ARBA" id="ARBA00023002"/>
    </source>
</evidence>
<feature type="domain" description="Rieske" evidence="8">
    <location>
        <begin position="60"/>
        <end position="174"/>
    </location>
</feature>
<dbReference type="Pfam" id="PF00355">
    <property type="entry name" value="Rieske"/>
    <property type="match status" value="1"/>
</dbReference>
<reference evidence="9 10" key="1">
    <citation type="submission" date="2019-03" db="EMBL/GenBank/DDBJ databases">
        <title>Ramlibacter henchirensis DSM 14656, whole genome shotgun sequence.</title>
        <authorList>
            <person name="Zhang X."/>
            <person name="Feng G."/>
            <person name="Zhu H."/>
        </authorList>
    </citation>
    <scope>NUCLEOTIDE SEQUENCE [LARGE SCALE GENOMIC DNA]</scope>
    <source>
        <strain evidence="9 10">DSM 14656</strain>
    </source>
</reference>
<keyword evidence="5" id="KW-0408">Iron</keyword>
<dbReference type="InterPro" id="IPR015879">
    <property type="entry name" value="Ring_hydroxy_dOase_asu_C_dom"/>
</dbReference>
<keyword evidence="4" id="KW-0560">Oxidoreductase</keyword>
<dbReference type="InterPro" id="IPR001663">
    <property type="entry name" value="Rng_hydr_dOase-A"/>
</dbReference>
<keyword evidence="6" id="KW-0411">Iron-sulfur</keyword>
<evidence type="ECO:0000259" key="8">
    <source>
        <dbReference type="PROSITE" id="PS51296"/>
    </source>
</evidence>
<protein>
    <submittedName>
        <fullName evidence="9">Rieske (2Fe-2S) protein</fullName>
    </submittedName>
</protein>
<evidence type="ECO:0000256" key="7">
    <source>
        <dbReference type="SAM" id="MobiDB-lite"/>
    </source>
</evidence>
<comment type="caution">
    <text evidence="9">The sequence shown here is derived from an EMBL/GenBank/DDBJ whole genome shotgun (WGS) entry which is preliminary data.</text>
</comment>
<keyword evidence="2" id="KW-0001">2Fe-2S</keyword>
<dbReference type="InterPro" id="IPR017941">
    <property type="entry name" value="Rieske_2Fe-2S"/>
</dbReference>
<dbReference type="OrthoDB" id="9790995at2"/>
<gene>
    <name evidence="9" type="ORF">EZ313_03430</name>
</gene>
<comment type="similarity">
    <text evidence="1">Belongs to the bacterial ring-hydroxylating dioxygenase alpha subunit family.</text>
</comment>
<evidence type="ECO:0000256" key="2">
    <source>
        <dbReference type="ARBA" id="ARBA00022714"/>
    </source>
</evidence>
<dbReference type="GO" id="GO:0016491">
    <property type="term" value="F:oxidoreductase activity"/>
    <property type="evidence" value="ECO:0007669"/>
    <property type="project" value="UniProtKB-KW"/>
</dbReference>
<name>A0A4Z0C4C0_9BURK</name>
<dbReference type="SUPFAM" id="SSF50022">
    <property type="entry name" value="ISP domain"/>
    <property type="match status" value="1"/>
</dbReference>
<sequence>MHSAHTCPAVAPSIPSAKAQPPEDFRWPEGGVSRVPFQVFSDPAIYAMEQERIFRGPVWHYLCMELEVGKRGDIKTTWLGETPIIVTRDADGIVHAMINRCAHKGALVCLKDRDNRESLTCVYHAWNYGLDGRLKTVAFQNGLRGKGGMPEDFDPSRHRLEPLRVEVYCGMVFGTYSAETEPLHDFLGDSTRAFMERNMKHPLKILGVHSQMIHNNWKLYAENVRDSYHATLLHTFYTTFKVNRLDMDGGIVLSDKKWHHISYSKRATLQAAAEYKEANVHSAKFDSDLEGPELLKAWEGFDDGITHSIQTVFPTLVMQLTLNSLAVRFFVPRGVDKTELFWVFLGYETDTPEQEHMRVMQGNLTGAAGLVALEDGCINSFVQRGTATSPDRAAFIEMGGRVAESNESSRATEAAVRGFWHGYRNIMGF</sequence>
<dbReference type="PANTHER" id="PTHR43756">
    <property type="entry name" value="CHOLINE MONOOXYGENASE, CHLOROPLASTIC"/>
    <property type="match status" value="1"/>
</dbReference>
<keyword evidence="3" id="KW-0479">Metal-binding</keyword>
<evidence type="ECO:0000256" key="5">
    <source>
        <dbReference type="ARBA" id="ARBA00023004"/>
    </source>
</evidence>
<evidence type="ECO:0000256" key="6">
    <source>
        <dbReference type="ARBA" id="ARBA00023014"/>
    </source>
</evidence>
<evidence type="ECO:0000256" key="1">
    <source>
        <dbReference type="ARBA" id="ARBA00008751"/>
    </source>
</evidence>